<dbReference type="InterPro" id="IPR013321">
    <property type="entry name" value="Arc_rbn_hlx_hlx"/>
</dbReference>
<sequence>MATERKKLLFRLDPAVHDALARWAADELRSTNAQIEYLLRKALADAGRLPGGVGRMRGPGRPPPHPVRKKSDMEVPDSLPQRIFLLAYNPDKGKVGMGTNLGAMLRAAALADLYLNGKLTDERGRAAIKVRHPCHDPVLEALLEEIAGSKPRKWQSWVDRRQRAAVRAVRQQLGDGGWARLQPHRILGLFPTTKVTIRDPRVRKELLGRVNGALKKPIGRTDPADAALVAIVAAGNLNLVLDRRTKRANKRRIRELTELSGPIGPALRKSIRDAASAGAAG</sequence>
<dbReference type="InterPro" id="IPR038261">
    <property type="entry name" value="GPP34-like_sf"/>
</dbReference>
<gene>
    <name evidence="6" type="ORF">Prum_073160</name>
</gene>
<dbReference type="AlphaFoldDB" id="A0A6V8LBD4"/>
<accession>A0A6V8LBD4</accession>
<comment type="subcellular location">
    <subcellularLocation>
        <location evidence="1">Golgi apparatus membrane</location>
        <topology evidence="1">Peripheral membrane protein</topology>
        <orientation evidence="1">Cytoplasmic side</orientation>
    </subcellularLocation>
</comment>
<evidence type="ECO:0000256" key="4">
    <source>
        <dbReference type="ARBA" id="ARBA00023136"/>
    </source>
</evidence>
<dbReference type="EMBL" id="BLPG01000001">
    <property type="protein sequence ID" value="GFJ93674.1"/>
    <property type="molecule type" value="Genomic_DNA"/>
</dbReference>
<keyword evidence="3" id="KW-0446">Lipid-binding</keyword>
<dbReference type="Proteomes" id="UP000482960">
    <property type="component" value="Unassembled WGS sequence"/>
</dbReference>
<dbReference type="SUPFAM" id="SSF47598">
    <property type="entry name" value="Ribbon-helix-helix"/>
    <property type="match status" value="1"/>
</dbReference>
<dbReference type="InterPro" id="IPR008628">
    <property type="entry name" value="GPP34-like"/>
</dbReference>
<dbReference type="Pfam" id="PF05719">
    <property type="entry name" value="GPP34"/>
    <property type="match status" value="1"/>
</dbReference>
<dbReference type="Gene3D" id="1.10.1220.10">
    <property type="entry name" value="Met repressor-like"/>
    <property type="match status" value="1"/>
</dbReference>
<evidence type="ECO:0000256" key="1">
    <source>
        <dbReference type="ARBA" id="ARBA00004255"/>
    </source>
</evidence>
<proteinExistence type="predicted"/>
<evidence type="ECO:0000256" key="5">
    <source>
        <dbReference type="SAM" id="MobiDB-lite"/>
    </source>
</evidence>
<organism evidence="6 7">
    <name type="scientific">Phytohabitans rumicis</name>
    <dbReference type="NCBI Taxonomy" id="1076125"/>
    <lineage>
        <taxon>Bacteria</taxon>
        <taxon>Bacillati</taxon>
        <taxon>Actinomycetota</taxon>
        <taxon>Actinomycetes</taxon>
        <taxon>Micromonosporales</taxon>
        <taxon>Micromonosporaceae</taxon>
    </lineage>
</organism>
<keyword evidence="2" id="KW-0333">Golgi apparatus</keyword>
<dbReference type="InterPro" id="IPR010985">
    <property type="entry name" value="Ribbon_hlx_hlx"/>
</dbReference>
<evidence type="ECO:0000256" key="3">
    <source>
        <dbReference type="ARBA" id="ARBA00023121"/>
    </source>
</evidence>
<dbReference type="GO" id="GO:0006355">
    <property type="term" value="P:regulation of DNA-templated transcription"/>
    <property type="evidence" value="ECO:0007669"/>
    <property type="project" value="InterPro"/>
</dbReference>
<dbReference type="Gene3D" id="1.10.3630.10">
    <property type="entry name" value="yeast vps74-n-term truncation variant domain like"/>
    <property type="match status" value="1"/>
</dbReference>
<keyword evidence="7" id="KW-1185">Reference proteome</keyword>
<feature type="region of interest" description="Disordered" evidence="5">
    <location>
        <begin position="50"/>
        <end position="74"/>
    </location>
</feature>
<evidence type="ECO:0000313" key="6">
    <source>
        <dbReference type="EMBL" id="GFJ93674.1"/>
    </source>
</evidence>
<reference evidence="6 7" key="1">
    <citation type="submission" date="2020-03" db="EMBL/GenBank/DDBJ databases">
        <title>Whole genome shotgun sequence of Phytohabitans rumicis NBRC 108638.</title>
        <authorList>
            <person name="Komaki H."/>
            <person name="Tamura T."/>
        </authorList>
    </citation>
    <scope>NUCLEOTIDE SEQUENCE [LARGE SCALE GENOMIC DNA]</scope>
    <source>
        <strain evidence="6 7">NBRC 108638</strain>
    </source>
</reference>
<reference evidence="6 7" key="2">
    <citation type="submission" date="2020-03" db="EMBL/GenBank/DDBJ databases">
        <authorList>
            <person name="Ichikawa N."/>
            <person name="Kimura A."/>
            <person name="Kitahashi Y."/>
            <person name="Uohara A."/>
        </authorList>
    </citation>
    <scope>NUCLEOTIDE SEQUENCE [LARGE SCALE GENOMIC DNA]</scope>
    <source>
        <strain evidence="6 7">NBRC 108638</strain>
    </source>
</reference>
<dbReference type="GO" id="GO:0005737">
    <property type="term" value="C:cytoplasm"/>
    <property type="evidence" value="ECO:0007669"/>
    <property type="project" value="UniProtKB-ARBA"/>
</dbReference>
<protein>
    <submittedName>
        <fullName evidence="6">Uncharacterized protein</fullName>
    </submittedName>
</protein>
<dbReference type="GO" id="GO:0012505">
    <property type="term" value="C:endomembrane system"/>
    <property type="evidence" value="ECO:0007669"/>
    <property type="project" value="UniProtKB-ARBA"/>
</dbReference>
<name>A0A6V8LBD4_9ACTN</name>
<dbReference type="GO" id="GO:0070273">
    <property type="term" value="F:phosphatidylinositol-4-phosphate binding"/>
    <property type="evidence" value="ECO:0007669"/>
    <property type="project" value="InterPro"/>
</dbReference>
<comment type="caution">
    <text evidence="6">The sequence shown here is derived from an EMBL/GenBank/DDBJ whole genome shotgun (WGS) entry which is preliminary data.</text>
</comment>
<evidence type="ECO:0000256" key="2">
    <source>
        <dbReference type="ARBA" id="ARBA00023034"/>
    </source>
</evidence>
<evidence type="ECO:0000313" key="7">
    <source>
        <dbReference type="Proteomes" id="UP000482960"/>
    </source>
</evidence>
<keyword evidence="4" id="KW-0472">Membrane</keyword>